<feature type="coiled-coil region" evidence="1">
    <location>
        <begin position="23"/>
        <end position="50"/>
    </location>
</feature>
<reference evidence="3" key="1">
    <citation type="submission" date="2017-01" db="EMBL/GenBank/DDBJ databases">
        <authorList>
            <person name="Brunel B."/>
        </authorList>
    </citation>
    <scope>NUCLEOTIDE SEQUENCE [LARGE SCALE GENOMIC DNA]</scope>
</reference>
<evidence type="ECO:0000256" key="1">
    <source>
        <dbReference type="SAM" id="Coils"/>
    </source>
</evidence>
<dbReference type="Proteomes" id="UP000188388">
    <property type="component" value="Unassembled WGS sequence"/>
</dbReference>
<dbReference type="STRING" id="1631249.BQ8794_10021"/>
<proteinExistence type="predicted"/>
<keyword evidence="3" id="KW-1185">Reference proteome</keyword>
<organism evidence="2 3">
    <name type="scientific">Mesorhizobium prunaredense</name>
    <dbReference type="NCBI Taxonomy" id="1631249"/>
    <lineage>
        <taxon>Bacteria</taxon>
        <taxon>Pseudomonadati</taxon>
        <taxon>Pseudomonadota</taxon>
        <taxon>Alphaproteobacteria</taxon>
        <taxon>Hyphomicrobiales</taxon>
        <taxon>Phyllobacteriaceae</taxon>
        <taxon>Mesorhizobium</taxon>
    </lineage>
</organism>
<sequence>MTWSPRCSIENCDGAGTSLAMAETDLARRVDELERRLARLEADRRVDDDIAELRAMRDADHPVVDSFAGETMLEVAEAASRFGILEDTIRFWARSYECGKKDVDTGRWLVAVERIKARINSRKRR</sequence>
<dbReference type="EMBL" id="FTPD01000001">
    <property type="protein sequence ID" value="SIT52651.1"/>
    <property type="molecule type" value="Genomic_DNA"/>
</dbReference>
<name>A0A1R3V2N0_9HYPH</name>
<evidence type="ECO:0000313" key="2">
    <source>
        <dbReference type="EMBL" id="SIT52651.1"/>
    </source>
</evidence>
<keyword evidence="1" id="KW-0175">Coiled coil</keyword>
<dbReference type="AlphaFoldDB" id="A0A1R3V2N0"/>
<accession>A0A1R3V2N0</accession>
<gene>
    <name evidence="2" type="ORF">BQ8794_10021</name>
</gene>
<evidence type="ECO:0000313" key="3">
    <source>
        <dbReference type="Proteomes" id="UP000188388"/>
    </source>
</evidence>
<protein>
    <submittedName>
        <fullName evidence="2">Uncharacterized protein</fullName>
    </submittedName>
</protein>